<evidence type="ECO:0000313" key="2">
    <source>
        <dbReference type="Proteomes" id="UP000789901"/>
    </source>
</evidence>
<name>A0ABN7VMH1_GIGMA</name>
<organism evidence="1 2">
    <name type="scientific">Gigaspora margarita</name>
    <dbReference type="NCBI Taxonomy" id="4874"/>
    <lineage>
        <taxon>Eukaryota</taxon>
        <taxon>Fungi</taxon>
        <taxon>Fungi incertae sedis</taxon>
        <taxon>Mucoromycota</taxon>
        <taxon>Glomeromycotina</taxon>
        <taxon>Glomeromycetes</taxon>
        <taxon>Diversisporales</taxon>
        <taxon>Gigasporaceae</taxon>
        <taxon>Gigaspora</taxon>
    </lineage>
</organism>
<reference evidence="1 2" key="1">
    <citation type="submission" date="2021-06" db="EMBL/GenBank/DDBJ databases">
        <authorList>
            <person name="Kallberg Y."/>
            <person name="Tangrot J."/>
            <person name="Rosling A."/>
        </authorList>
    </citation>
    <scope>NUCLEOTIDE SEQUENCE [LARGE SCALE GENOMIC DNA]</scope>
    <source>
        <strain evidence="1 2">120-4 pot B 10/14</strain>
    </source>
</reference>
<sequence length="51" mass="6002">MDNGLRPEFAKDTLECYIKLANKYIDADPSNRPSASYIRDELIKWYNLVYS</sequence>
<protein>
    <submittedName>
        <fullName evidence="1">7025_t:CDS:1</fullName>
    </submittedName>
</protein>
<feature type="non-terminal residue" evidence="1">
    <location>
        <position position="51"/>
    </location>
</feature>
<comment type="caution">
    <text evidence="1">The sequence shown here is derived from an EMBL/GenBank/DDBJ whole genome shotgun (WGS) entry which is preliminary data.</text>
</comment>
<evidence type="ECO:0000313" key="1">
    <source>
        <dbReference type="EMBL" id="CAG8782187.1"/>
    </source>
</evidence>
<keyword evidence="2" id="KW-1185">Reference proteome</keyword>
<proteinExistence type="predicted"/>
<dbReference type="EMBL" id="CAJVQB010016968">
    <property type="protein sequence ID" value="CAG8782187.1"/>
    <property type="molecule type" value="Genomic_DNA"/>
</dbReference>
<accession>A0ABN7VMH1</accession>
<dbReference type="Proteomes" id="UP000789901">
    <property type="component" value="Unassembled WGS sequence"/>
</dbReference>
<gene>
    <name evidence="1" type="ORF">GMARGA_LOCUS19894</name>
</gene>